<sequence length="1373" mass="142760">MLRCCRCGRRVSALEAPCPTGPGSHEHLRGAESEAADAGPAVRVAPLVPGYELGALLGRGGFGEVWEARPTAGGDAVAIKIARGDIAGAGARLAREGDILAALGGDHAPTLLGRARARAQDDEPGDGAAALILERVPAPSLAALLVDAGPLPAQVFARAATAVVAAVAAVHARGVVHGDLKPENLCLAGVAEDAAVRAWLLDFGSARQLATPTDAGAPADAGDHREPGDGGRGEGAAEYMAPEQTAGAEIDPSSDIYSAGVLLFEMLTGRPPFVGTAASLAHDHARRRPPSAARLVPCAPALEQVLRRCLAKRPTSRFADAAALADALADALRAESSSRPSERSSTPASGSPARAGSGPGARGEGAQRFVLLYLPASASAAALEDTLAAFDAHLVDSSAAAQVLAVPAQPGAIAGVAAAASSHVDGGLCARALVDLAELHLRRRPGGRVRLLAGALPEHDLEGAAFAGVRLSAAAAAAAAKEEDEGQGQATRATPDGARVASDAAESAPRMLGRERELDALVAAAQRCWHAQRPGLATVIAAAGFGKSVLADALSAALSDARSADDSDAPRARVLRLSPSAVDAQPYADLGQLVAKLLAALPADAGGAGADQPEALWRAQVGGAAEPRAEAAFAWLARGAAPEAAPASLSAAPGALELAAVRAVGRFALALAARAPLAIVCDDVHWAGGALLATLEYITRARASGALWVCALGRPSFADARPRWGERAGDGVHLELAALAPEAIAALTRALLPPACIVPAPAHEWLVARSQGVPLYLVELLRLIEREGLVRRHQQQGASRYLATEELDRLSGTPGARWLAERELAAMTPELAAHARLCALLGDSFAAAALAGVLDQLERAGQADELPLDAGAGLDALVALGLLREPAPGQMRFRHALLRDAVAESAAPGLRLAVHRAAAAYYRARCQARGGMAHSPIPGDGGDSGELYRLAEHAGEAGDADAGTVYLALAERARAQHAYVAAENLYSRALDHLSEDDRDARAHALHGRGRIRYRHDRHDDAADDLGRARSLVRALDADVGEPAGARELDIVLEAATARDWARDFAGSRALADEAHALAAAGAPTPVQQVQLDLARARSMWRDPEAWSRAPALLERVIERAAGLGDAAYEAHIIALLIAIDILPGQGLLERAAAAADQAIALARAHGDAVHLGVTLMNRRSIWFARGLPERVLEDAERYRALGDELGLVGWLYASAGNRADALYQCGRLREAWPAVREAVDWEEKLLGDHRDAALLHARMAAYEGDEAGARAMWQTLDPELLSPMGRSLYALVDVASRDGGDVEWDAVLERCARNATQCEPIEAAELRGLWCQRRGRAREAERWLRRAAALCDELPGVMGPRVRAALARVVAEA</sequence>
<feature type="region of interest" description="Disordered" evidence="4">
    <location>
        <begin position="211"/>
        <end position="236"/>
    </location>
</feature>
<evidence type="ECO:0000256" key="4">
    <source>
        <dbReference type="SAM" id="MobiDB-lite"/>
    </source>
</evidence>
<evidence type="ECO:0000256" key="1">
    <source>
        <dbReference type="ARBA" id="ARBA00022741"/>
    </source>
</evidence>
<keyword evidence="2 3" id="KW-0067">ATP-binding</keyword>
<dbReference type="SUPFAM" id="SSF56112">
    <property type="entry name" value="Protein kinase-like (PK-like)"/>
    <property type="match status" value="1"/>
</dbReference>
<dbReference type="InterPro" id="IPR052751">
    <property type="entry name" value="Plant_MAPKKK"/>
</dbReference>
<proteinExistence type="predicted"/>
<dbReference type="GO" id="GO:0005524">
    <property type="term" value="F:ATP binding"/>
    <property type="evidence" value="ECO:0007669"/>
    <property type="project" value="UniProtKB-UniRule"/>
</dbReference>
<feature type="region of interest" description="Disordered" evidence="4">
    <location>
        <begin position="480"/>
        <end position="509"/>
    </location>
</feature>
<evidence type="ECO:0000256" key="2">
    <source>
        <dbReference type="ARBA" id="ARBA00022840"/>
    </source>
</evidence>
<feature type="region of interest" description="Disordered" evidence="4">
    <location>
        <begin position="334"/>
        <end position="362"/>
    </location>
</feature>
<dbReference type="Gene3D" id="1.10.510.10">
    <property type="entry name" value="Transferase(Phosphotransferase) domain 1"/>
    <property type="match status" value="1"/>
</dbReference>
<dbReference type="Gene3D" id="1.25.40.10">
    <property type="entry name" value="Tetratricopeptide repeat domain"/>
    <property type="match status" value="1"/>
</dbReference>
<dbReference type="RefSeq" id="WP_012827785.1">
    <property type="nucleotide sequence ID" value="NC_013440.1"/>
</dbReference>
<dbReference type="CDD" id="cd14014">
    <property type="entry name" value="STKc_PknB_like"/>
    <property type="match status" value="1"/>
</dbReference>
<feature type="compositionally biased region" description="Low complexity" evidence="4">
    <location>
        <begin position="334"/>
        <end position="356"/>
    </location>
</feature>
<organism evidence="6 7">
    <name type="scientific">Haliangium ochraceum (strain DSM 14365 / JCM 11303 / SMP-2)</name>
    <dbReference type="NCBI Taxonomy" id="502025"/>
    <lineage>
        <taxon>Bacteria</taxon>
        <taxon>Pseudomonadati</taxon>
        <taxon>Myxococcota</taxon>
        <taxon>Polyangia</taxon>
        <taxon>Haliangiales</taxon>
        <taxon>Kofleriaceae</taxon>
        <taxon>Haliangium</taxon>
    </lineage>
</organism>
<dbReference type="eggNOG" id="COG0515">
    <property type="taxonomic scope" value="Bacteria"/>
</dbReference>
<keyword evidence="1 3" id="KW-0547">Nucleotide-binding</keyword>
<dbReference type="STRING" id="502025.Hoch_2645"/>
<dbReference type="EMBL" id="CP001804">
    <property type="protein sequence ID" value="ACY15177.1"/>
    <property type="molecule type" value="Genomic_DNA"/>
</dbReference>
<feature type="binding site" evidence="3">
    <location>
        <position position="80"/>
    </location>
    <ligand>
        <name>ATP</name>
        <dbReference type="ChEBI" id="CHEBI:30616"/>
    </ligand>
</feature>
<name>D0LLZ9_HALO1</name>
<dbReference type="InterPro" id="IPR008271">
    <property type="entry name" value="Ser/Thr_kinase_AS"/>
</dbReference>
<evidence type="ECO:0000256" key="3">
    <source>
        <dbReference type="PROSITE-ProRule" id="PRU10141"/>
    </source>
</evidence>
<dbReference type="OrthoDB" id="5477268at2"/>
<dbReference type="Proteomes" id="UP000001880">
    <property type="component" value="Chromosome"/>
</dbReference>
<evidence type="ECO:0000259" key="5">
    <source>
        <dbReference type="PROSITE" id="PS50011"/>
    </source>
</evidence>
<dbReference type="Gene3D" id="3.30.200.20">
    <property type="entry name" value="Phosphorylase Kinase, domain 1"/>
    <property type="match status" value="1"/>
</dbReference>
<accession>D0LLZ9</accession>
<dbReference type="SUPFAM" id="SSF48452">
    <property type="entry name" value="TPR-like"/>
    <property type="match status" value="1"/>
</dbReference>
<dbReference type="SMART" id="SM00220">
    <property type="entry name" value="S_TKc"/>
    <property type="match status" value="1"/>
</dbReference>
<feature type="domain" description="Protein kinase" evidence="5">
    <location>
        <begin position="51"/>
        <end position="329"/>
    </location>
</feature>
<keyword evidence="7" id="KW-1185">Reference proteome</keyword>
<dbReference type="InterPro" id="IPR011009">
    <property type="entry name" value="Kinase-like_dom_sf"/>
</dbReference>
<dbReference type="PANTHER" id="PTHR48011:SF4">
    <property type="entry name" value="MITOGEN-ACTIVATED PROTEIN KINASE KINASE KINASE 19"/>
    <property type="match status" value="1"/>
</dbReference>
<dbReference type="InterPro" id="IPR017441">
    <property type="entry name" value="Protein_kinase_ATP_BS"/>
</dbReference>
<keyword evidence="6" id="KW-0808">Transferase</keyword>
<dbReference type="Pfam" id="PF00069">
    <property type="entry name" value="Pkinase"/>
    <property type="match status" value="1"/>
</dbReference>
<dbReference type="PROSITE" id="PS00107">
    <property type="entry name" value="PROTEIN_KINASE_ATP"/>
    <property type="match status" value="1"/>
</dbReference>
<evidence type="ECO:0000313" key="7">
    <source>
        <dbReference type="Proteomes" id="UP000001880"/>
    </source>
</evidence>
<reference evidence="6 7" key="1">
    <citation type="journal article" date="2010" name="Stand. Genomic Sci.">
        <title>Complete genome sequence of Haliangium ochraceum type strain (SMP-2).</title>
        <authorList>
            <consortium name="US DOE Joint Genome Institute (JGI-PGF)"/>
            <person name="Ivanova N."/>
            <person name="Daum C."/>
            <person name="Lang E."/>
            <person name="Abt B."/>
            <person name="Kopitz M."/>
            <person name="Saunders E."/>
            <person name="Lapidus A."/>
            <person name="Lucas S."/>
            <person name="Glavina Del Rio T."/>
            <person name="Nolan M."/>
            <person name="Tice H."/>
            <person name="Copeland A."/>
            <person name="Cheng J.F."/>
            <person name="Chen F."/>
            <person name="Bruce D."/>
            <person name="Goodwin L."/>
            <person name="Pitluck S."/>
            <person name="Mavromatis K."/>
            <person name="Pati A."/>
            <person name="Mikhailova N."/>
            <person name="Chen A."/>
            <person name="Palaniappan K."/>
            <person name="Land M."/>
            <person name="Hauser L."/>
            <person name="Chang Y.J."/>
            <person name="Jeffries C.D."/>
            <person name="Detter J.C."/>
            <person name="Brettin T."/>
            <person name="Rohde M."/>
            <person name="Goker M."/>
            <person name="Bristow J."/>
            <person name="Markowitz V."/>
            <person name="Eisen J.A."/>
            <person name="Hugenholtz P."/>
            <person name="Kyrpides N.C."/>
            <person name="Klenk H.P."/>
        </authorList>
    </citation>
    <scope>NUCLEOTIDE SEQUENCE [LARGE SCALE GENOMIC DNA]</scope>
    <source>
        <strain evidence="7">DSM 14365 / CIP 107738 / JCM 11303 / AJ 13395 / SMP-2</strain>
    </source>
</reference>
<dbReference type="InterPro" id="IPR041664">
    <property type="entry name" value="AAA_16"/>
</dbReference>
<dbReference type="InterPro" id="IPR000719">
    <property type="entry name" value="Prot_kinase_dom"/>
</dbReference>
<keyword evidence="6" id="KW-0418">Kinase</keyword>
<dbReference type="Pfam" id="PF13191">
    <property type="entry name" value="AAA_16"/>
    <property type="match status" value="1"/>
</dbReference>
<dbReference type="PROSITE" id="PS50011">
    <property type="entry name" value="PROTEIN_KINASE_DOM"/>
    <property type="match status" value="1"/>
</dbReference>
<dbReference type="HOGENOM" id="CLU_006681_0_0_7"/>
<gene>
    <name evidence="6" type="ordered locus">Hoch_2645</name>
</gene>
<feature type="compositionally biased region" description="Low complexity" evidence="4">
    <location>
        <begin position="211"/>
        <end position="220"/>
    </location>
</feature>
<dbReference type="InterPro" id="IPR011990">
    <property type="entry name" value="TPR-like_helical_dom_sf"/>
</dbReference>
<dbReference type="PROSITE" id="PS00108">
    <property type="entry name" value="PROTEIN_KINASE_ST"/>
    <property type="match status" value="1"/>
</dbReference>
<keyword evidence="6" id="KW-0723">Serine/threonine-protein kinase</keyword>
<dbReference type="GO" id="GO:0007165">
    <property type="term" value="P:signal transduction"/>
    <property type="evidence" value="ECO:0007669"/>
    <property type="project" value="TreeGrafter"/>
</dbReference>
<feature type="compositionally biased region" description="Basic and acidic residues" evidence="4">
    <location>
        <begin position="221"/>
        <end position="232"/>
    </location>
</feature>
<evidence type="ECO:0000313" key="6">
    <source>
        <dbReference type="EMBL" id="ACY15177.1"/>
    </source>
</evidence>
<dbReference type="KEGG" id="hoh:Hoch_2645"/>
<protein>
    <submittedName>
        <fullName evidence="6">Serine/threonine protein kinase</fullName>
    </submittedName>
</protein>
<dbReference type="PANTHER" id="PTHR48011">
    <property type="entry name" value="CCR4-NOT TRANSCRIPTIONAL COMPLEX SUBUNIT CAF120-RELATED"/>
    <property type="match status" value="1"/>
</dbReference>
<dbReference type="GO" id="GO:0004674">
    <property type="term" value="F:protein serine/threonine kinase activity"/>
    <property type="evidence" value="ECO:0007669"/>
    <property type="project" value="UniProtKB-KW"/>
</dbReference>